<dbReference type="Pfam" id="PF10551">
    <property type="entry name" value="MULE"/>
    <property type="match status" value="1"/>
</dbReference>
<feature type="compositionally biased region" description="Low complexity" evidence="1">
    <location>
        <begin position="426"/>
        <end position="436"/>
    </location>
</feature>
<dbReference type="EMBL" id="DS178310">
    <property type="protein sequence ID" value="EHS64077.1"/>
    <property type="molecule type" value="Genomic_DNA"/>
</dbReference>
<feature type="region of interest" description="Disordered" evidence="1">
    <location>
        <begin position="366"/>
        <end position="499"/>
    </location>
</feature>
<gene>
    <name evidence="3" type="ORF">PGTG_22034</name>
</gene>
<sequence length="854" mass="93858">MKKLKDVWAPDRSPKVIVTDREKALRNSIAVHFPEAVNNVCLWHIDQNIRAACYPAFATDPAEYEVFKKKWNAVMYSKDEDAYDDAWGKLQMYLADRALVLDYLIKNIIPDRGLFMRPWIGQTPHLGNHTTARGESAHNWLKKHVTSHKKDMATAFEKIADTVDYQVTSIVKQISKEKQKGNSGLPETFRPLNTKVSIHAIVMLEQQRKLYLKNRDSAAKGLDDDECTGSLWATMGIPCWHMLADILDESGVVETTNIHDQWKLYYTPDDPNAEPPYDFDEDYAAMKEEILADVRPQDLPGLMAKLRQVRTNTVVVPLGEAPTIRNTRKGAKKKRKRGYVRAAERDAIHSEVVEAQVNEAQAKKKAARAKQVKVKAKPKATTKSNNSSSEATSCDEIGDEPDQVTKKRKLPLRSTQARKKVNLAESSDSGDSSSSADDSENSVKESSGGSEGECTSRPLTAAGPRDVHGCSRAGTPTDPPPAGGVPDGPEDAELPSGLEEVFAELAKSEHVNAPKRFNTVADSLPNPEEHPIPSPSSPEVGPGHDTVMAPPGAPVGQVRRPPAPITRGHGPQFRTWPEEGTCLGVETTNACKAIPTKPKRIRPKRIWLPPPTEVTPENGGESGTAANGETGTITHPGIVNNSQGYDIAEISHGAPKDPDDVGPQAAQGIVTDHGPPHEAPLVTAPKAMEASHNELPAWVQKHVQSTYDPPGDGNCGYSCVARHMALEKPESLYAKTNGWSQVRQDLLNELDNNKAHWTRRFGSENEYKRARESLVVDPNSTSVPYSKWMERLDMGPVLANAYNRPIVFLSADVNIGCITNLPSSKDPDPKPMGPILIAFTRGNHWEKMCPWLNG</sequence>
<evidence type="ECO:0000313" key="3">
    <source>
        <dbReference type="EMBL" id="EHS64077.1"/>
    </source>
</evidence>
<dbReference type="OrthoDB" id="2507564at2759"/>
<feature type="domain" description="MULE transposase" evidence="2">
    <location>
        <begin position="11"/>
        <end position="48"/>
    </location>
</feature>
<feature type="compositionally biased region" description="Basic residues" evidence="1">
    <location>
        <begin position="406"/>
        <end position="421"/>
    </location>
</feature>
<evidence type="ECO:0000313" key="4">
    <source>
        <dbReference type="Proteomes" id="UP000008783"/>
    </source>
</evidence>
<organism evidence="3 4">
    <name type="scientific">Puccinia graminis f. sp. tritici (strain CRL 75-36-700-3 / race SCCL)</name>
    <name type="common">Black stem rust fungus</name>
    <dbReference type="NCBI Taxonomy" id="418459"/>
    <lineage>
        <taxon>Eukaryota</taxon>
        <taxon>Fungi</taxon>
        <taxon>Dikarya</taxon>
        <taxon>Basidiomycota</taxon>
        <taxon>Pucciniomycotina</taxon>
        <taxon>Pucciniomycetes</taxon>
        <taxon>Pucciniales</taxon>
        <taxon>Pucciniaceae</taxon>
        <taxon>Puccinia</taxon>
    </lineage>
</organism>
<dbReference type="CDD" id="cd22744">
    <property type="entry name" value="OTU"/>
    <property type="match status" value="1"/>
</dbReference>
<dbReference type="InParanoid" id="H6QTC3"/>
<dbReference type="KEGG" id="pgr:PGTG_22034"/>
<feature type="compositionally biased region" description="Basic residues" evidence="1">
    <location>
        <begin position="366"/>
        <end position="380"/>
    </location>
</feature>
<dbReference type="Proteomes" id="UP000008783">
    <property type="component" value="Unassembled WGS sequence"/>
</dbReference>
<dbReference type="AlphaFoldDB" id="H6QTC3"/>
<reference evidence="4" key="1">
    <citation type="journal article" date="2011" name="Proc. Natl. Acad. Sci. U.S.A.">
        <title>Obligate biotrophy features unraveled by the genomic analysis of rust fungi.</title>
        <authorList>
            <person name="Duplessis S."/>
            <person name="Cuomo C.A."/>
            <person name="Lin Y.-C."/>
            <person name="Aerts A."/>
            <person name="Tisserant E."/>
            <person name="Veneault-Fourrey C."/>
            <person name="Joly D.L."/>
            <person name="Hacquard S."/>
            <person name="Amselem J."/>
            <person name="Cantarel B.L."/>
            <person name="Chiu R."/>
            <person name="Coutinho P.M."/>
            <person name="Feau N."/>
            <person name="Field M."/>
            <person name="Frey P."/>
            <person name="Gelhaye E."/>
            <person name="Goldberg J."/>
            <person name="Grabherr M.G."/>
            <person name="Kodira C.D."/>
            <person name="Kohler A."/>
            <person name="Kuees U."/>
            <person name="Lindquist E.A."/>
            <person name="Lucas S.M."/>
            <person name="Mago R."/>
            <person name="Mauceli E."/>
            <person name="Morin E."/>
            <person name="Murat C."/>
            <person name="Pangilinan J.L."/>
            <person name="Park R."/>
            <person name="Pearson M."/>
            <person name="Quesneville H."/>
            <person name="Rouhier N."/>
            <person name="Sakthikumar S."/>
            <person name="Salamov A.A."/>
            <person name="Schmutz J."/>
            <person name="Selles B."/>
            <person name="Shapiro H."/>
            <person name="Tanguay P."/>
            <person name="Tuskan G.A."/>
            <person name="Henrissat B."/>
            <person name="Van de Peer Y."/>
            <person name="Rouze P."/>
            <person name="Ellis J.G."/>
            <person name="Dodds P.N."/>
            <person name="Schein J.E."/>
            <person name="Zhong S."/>
            <person name="Hamelin R.C."/>
            <person name="Grigoriev I.V."/>
            <person name="Szabo L.J."/>
            <person name="Martin F."/>
        </authorList>
    </citation>
    <scope>NUCLEOTIDE SEQUENCE [LARGE SCALE GENOMIC DNA]</scope>
    <source>
        <strain evidence="4">CRL 75-36-700-3 / race SCCL</strain>
    </source>
</reference>
<feature type="region of interest" description="Disordered" evidence="1">
    <location>
        <begin position="513"/>
        <end position="576"/>
    </location>
</feature>
<dbReference type="VEuPathDB" id="FungiDB:PGTG_22034"/>
<keyword evidence="4" id="KW-1185">Reference proteome</keyword>
<dbReference type="InterPro" id="IPR003006">
    <property type="entry name" value="Ig/MHC_CS"/>
</dbReference>
<dbReference type="RefSeq" id="XP_003889256.1">
    <property type="nucleotide sequence ID" value="XM_003889207.1"/>
</dbReference>
<evidence type="ECO:0000259" key="2">
    <source>
        <dbReference type="Pfam" id="PF10551"/>
    </source>
</evidence>
<evidence type="ECO:0000256" key="1">
    <source>
        <dbReference type="SAM" id="MobiDB-lite"/>
    </source>
</evidence>
<dbReference type="InterPro" id="IPR052579">
    <property type="entry name" value="Zinc_finger_SWIM"/>
</dbReference>
<dbReference type="PROSITE" id="PS00290">
    <property type="entry name" value="IG_MHC"/>
    <property type="match status" value="1"/>
</dbReference>
<dbReference type="GeneID" id="13541687"/>
<accession>H6QTC3</accession>
<dbReference type="PANTHER" id="PTHR31569:SF4">
    <property type="entry name" value="SWIM-TYPE DOMAIN-CONTAINING PROTEIN"/>
    <property type="match status" value="1"/>
</dbReference>
<feature type="region of interest" description="Disordered" evidence="1">
    <location>
        <begin position="603"/>
        <end position="632"/>
    </location>
</feature>
<proteinExistence type="predicted"/>
<dbReference type="InterPro" id="IPR018289">
    <property type="entry name" value="MULE_transposase_dom"/>
</dbReference>
<dbReference type="PANTHER" id="PTHR31569">
    <property type="entry name" value="SWIM-TYPE DOMAIN-CONTAINING PROTEIN"/>
    <property type="match status" value="1"/>
</dbReference>
<dbReference type="HOGENOM" id="CLU_016822_0_0_1"/>
<name>H6QTC3_PUCGT</name>
<protein>
    <recommendedName>
        <fullName evidence="2">MULE transposase domain-containing protein</fullName>
    </recommendedName>
</protein>